<name>A0A8S5RJT0_9VIRU</name>
<organism evidence="1">
    <name type="scientific">virus sp. ctDJ83</name>
    <dbReference type="NCBI Taxonomy" id="2827625"/>
    <lineage>
        <taxon>Viruses</taxon>
    </lineage>
</organism>
<protein>
    <submittedName>
        <fullName evidence="1">Protein involved in gliding motility 9 Secretion System Type.5A</fullName>
    </submittedName>
</protein>
<reference evidence="1" key="1">
    <citation type="journal article" date="2021" name="Proc. Natl. Acad. Sci. U.S.A.">
        <title>A Catalog of Tens of Thousands of Viruses from Human Metagenomes Reveals Hidden Associations with Chronic Diseases.</title>
        <authorList>
            <person name="Tisza M.J."/>
            <person name="Buck C.B."/>
        </authorList>
    </citation>
    <scope>NUCLEOTIDE SEQUENCE</scope>
    <source>
        <strain evidence="1">CtDJ83</strain>
    </source>
</reference>
<dbReference type="EMBL" id="BK059107">
    <property type="protein sequence ID" value="DAE31361.1"/>
    <property type="molecule type" value="Genomic_DNA"/>
</dbReference>
<dbReference type="PROSITE" id="PS51257">
    <property type="entry name" value="PROKAR_LIPOPROTEIN"/>
    <property type="match status" value="1"/>
</dbReference>
<sequence length="82" mass="9609">MKRLKIFLLALIGAVAVSCNEPDYYTGVVINKRYKPRYYNDVYSITLMCDDGKHFIRVDETTYHKYNIGDVATIENPIWWGQ</sequence>
<evidence type="ECO:0000313" key="1">
    <source>
        <dbReference type="EMBL" id="DAE31361.1"/>
    </source>
</evidence>
<proteinExistence type="predicted"/>
<accession>A0A8S5RJT0</accession>